<dbReference type="RefSeq" id="WP_344718090.1">
    <property type="nucleotide sequence ID" value="NZ_BAAAYG010000003.1"/>
</dbReference>
<feature type="region of interest" description="Disordered" evidence="1">
    <location>
        <begin position="309"/>
        <end position="367"/>
    </location>
</feature>
<keyword evidence="3" id="KW-1185">Reference proteome</keyword>
<comment type="caution">
    <text evidence="2">The sequence shown here is derived from an EMBL/GenBank/DDBJ whole genome shotgun (WGS) entry which is preliminary data.</text>
</comment>
<evidence type="ECO:0000313" key="2">
    <source>
        <dbReference type="EMBL" id="GAA3281147.1"/>
    </source>
</evidence>
<evidence type="ECO:0008006" key="4">
    <source>
        <dbReference type="Google" id="ProtNLM"/>
    </source>
</evidence>
<feature type="compositionally biased region" description="Low complexity" evidence="1">
    <location>
        <begin position="338"/>
        <end position="352"/>
    </location>
</feature>
<feature type="compositionally biased region" description="Low complexity" evidence="1">
    <location>
        <begin position="38"/>
        <end position="47"/>
    </location>
</feature>
<protein>
    <recommendedName>
        <fullName evidence="4">EcsC family protein</fullName>
    </recommendedName>
</protein>
<sequence>MSSSLIRRRSSSDAEMTSSPPAPVPSGSARSPRRRRSAAATPRRGGTMMRSAATRFVGRQALTAAQRRAFTDDGELTPTAESWLTRAVTVQRPLVLANLRRLRKAHPTHTNRQLAEELDREFVRTMTGGGAVIGATAAVPSVGTVTSLGLSAAATGGFLESSALYAQSVAELSGISTEDPQQAQLLVMSVMLGDEGRELLGELNEQAGGRSTGPFASLVPLTSPMGSSSGLTGLVVEQIRRRFVRRFFVRQGTSMLGRALPFGIGAAVGGAANHRLARQIVDSARETFGELPEETPQSVVDDFARGLEREKQRAERREKRTAAKQQKAARRRLRRGAEPTTPEPTSSSPASAEEPEADEPAVQRDFT</sequence>
<feature type="compositionally biased region" description="Basic and acidic residues" evidence="1">
    <location>
        <begin position="309"/>
        <end position="321"/>
    </location>
</feature>
<gene>
    <name evidence="2" type="ORF">GCM10020260_06280</name>
</gene>
<reference evidence="3" key="1">
    <citation type="journal article" date="2019" name="Int. J. Syst. Evol. Microbiol.">
        <title>The Global Catalogue of Microorganisms (GCM) 10K type strain sequencing project: providing services to taxonomists for standard genome sequencing and annotation.</title>
        <authorList>
            <consortium name="The Broad Institute Genomics Platform"/>
            <consortium name="The Broad Institute Genome Sequencing Center for Infectious Disease"/>
            <person name="Wu L."/>
            <person name="Ma J."/>
        </authorList>
    </citation>
    <scope>NUCLEOTIDE SEQUENCE [LARGE SCALE GENOMIC DNA]</scope>
    <source>
        <strain evidence="3">JCM 11483</strain>
    </source>
</reference>
<dbReference type="Proteomes" id="UP001501736">
    <property type="component" value="Unassembled WGS sequence"/>
</dbReference>
<name>A0ABP6RDE0_9MICC</name>
<dbReference type="EMBL" id="BAAAYG010000003">
    <property type="protein sequence ID" value="GAA3281147.1"/>
    <property type="molecule type" value="Genomic_DNA"/>
</dbReference>
<evidence type="ECO:0000313" key="3">
    <source>
        <dbReference type="Proteomes" id="UP001501736"/>
    </source>
</evidence>
<accession>A0ABP6RDE0</accession>
<feature type="region of interest" description="Disordered" evidence="1">
    <location>
        <begin position="1"/>
        <end position="51"/>
    </location>
</feature>
<evidence type="ECO:0000256" key="1">
    <source>
        <dbReference type="SAM" id="MobiDB-lite"/>
    </source>
</evidence>
<proteinExistence type="predicted"/>
<organism evidence="2 3">
    <name type="scientific">Nesterenkonia halobia</name>
    <dbReference type="NCBI Taxonomy" id="37922"/>
    <lineage>
        <taxon>Bacteria</taxon>
        <taxon>Bacillati</taxon>
        <taxon>Actinomycetota</taxon>
        <taxon>Actinomycetes</taxon>
        <taxon>Micrococcales</taxon>
        <taxon>Micrococcaceae</taxon>
        <taxon>Nesterenkonia</taxon>
    </lineage>
</organism>